<evidence type="ECO:0000259" key="2">
    <source>
        <dbReference type="PROSITE" id="PS50902"/>
    </source>
</evidence>
<dbReference type="InterPro" id="IPR010089">
    <property type="entry name" value="Flavoprotein_WrbA-like"/>
</dbReference>
<dbReference type="EMBL" id="CAKOGP040001947">
    <property type="protein sequence ID" value="CAJ1957620.1"/>
    <property type="molecule type" value="Genomic_DNA"/>
</dbReference>
<dbReference type="InterPro" id="IPR008254">
    <property type="entry name" value="Flavodoxin/NO_synth"/>
</dbReference>
<dbReference type="AlphaFoldDB" id="A0AAD2G249"/>
<accession>A0AAD2G249</accession>
<dbReference type="PROSITE" id="PS50902">
    <property type="entry name" value="FLAVODOXIN_LIKE"/>
    <property type="match status" value="1"/>
</dbReference>
<dbReference type="InterPro" id="IPR029039">
    <property type="entry name" value="Flavoprotein-like_sf"/>
</dbReference>
<dbReference type="PANTHER" id="PTHR30546">
    <property type="entry name" value="FLAVODOXIN-RELATED PROTEIN WRBA-RELATED"/>
    <property type="match status" value="1"/>
</dbReference>
<evidence type="ECO:0000256" key="1">
    <source>
        <dbReference type="ARBA" id="ARBA00006961"/>
    </source>
</evidence>
<reference evidence="3" key="1">
    <citation type="submission" date="2023-08" db="EMBL/GenBank/DDBJ databases">
        <authorList>
            <person name="Audoor S."/>
            <person name="Bilcke G."/>
        </authorList>
    </citation>
    <scope>NUCLEOTIDE SEQUENCE</scope>
</reference>
<comment type="caution">
    <text evidence="3">The sequence shown here is derived from an EMBL/GenBank/DDBJ whole genome shotgun (WGS) entry which is preliminary data.</text>
</comment>
<name>A0AAD2G249_9STRA</name>
<proteinExistence type="inferred from homology"/>
<dbReference type="NCBIfam" id="TIGR01755">
    <property type="entry name" value="flav_wrbA"/>
    <property type="match status" value="1"/>
</dbReference>
<dbReference type="Pfam" id="PF03358">
    <property type="entry name" value="FMN_red"/>
    <property type="match status" value="1"/>
</dbReference>
<sequence length="199" mass="20795">MTKIAIIYYSMYGHVAGFAESVKKGIEASGATCDIYQVAETLPEEVLGKMGAPPKKDHPVMTPEKMSEYDGFMFGISGRFGSVPAQMKAFMDSTGGLWQSGGLVGKAAGTFVSTGTQAGGQENCQVSMISFFAHQGMVFVPLGYVDPKVFTNDEAHGASAYGSGTLASSDGSRMPSELELAVGETHGKHFGGITAKLAA</sequence>
<gene>
    <name evidence="3" type="ORF">CYCCA115_LOCUS16801</name>
</gene>
<comment type="similarity">
    <text evidence="1">Belongs to the WrbA family.</text>
</comment>
<dbReference type="NCBIfam" id="NF002999">
    <property type="entry name" value="PRK03767.1"/>
    <property type="match status" value="1"/>
</dbReference>
<dbReference type="Proteomes" id="UP001295423">
    <property type="component" value="Unassembled WGS sequence"/>
</dbReference>
<dbReference type="PANTHER" id="PTHR30546:SF23">
    <property type="entry name" value="FLAVOPROTEIN-LIKE PROTEIN YCP4-RELATED"/>
    <property type="match status" value="1"/>
</dbReference>
<dbReference type="GO" id="GO:0003955">
    <property type="term" value="F:NAD(P)H dehydrogenase (quinone) activity"/>
    <property type="evidence" value="ECO:0007669"/>
    <property type="project" value="InterPro"/>
</dbReference>
<dbReference type="Gene3D" id="3.40.50.360">
    <property type="match status" value="1"/>
</dbReference>
<protein>
    <recommendedName>
        <fullName evidence="2">Flavodoxin-like domain-containing protein</fullName>
    </recommendedName>
</protein>
<dbReference type="FunFam" id="3.40.50.360:FF:000001">
    <property type="entry name" value="NAD(P)H dehydrogenase (Quinone) FQR1-like"/>
    <property type="match status" value="1"/>
</dbReference>
<keyword evidence="4" id="KW-1185">Reference proteome</keyword>
<dbReference type="GO" id="GO:0016020">
    <property type="term" value="C:membrane"/>
    <property type="evidence" value="ECO:0007669"/>
    <property type="project" value="TreeGrafter"/>
</dbReference>
<organism evidence="3 4">
    <name type="scientific">Cylindrotheca closterium</name>
    <dbReference type="NCBI Taxonomy" id="2856"/>
    <lineage>
        <taxon>Eukaryota</taxon>
        <taxon>Sar</taxon>
        <taxon>Stramenopiles</taxon>
        <taxon>Ochrophyta</taxon>
        <taxon>Bacillariophyta</taxon>
        <taxon>Bacillariophyceae</taxon>
        <taxon>Bacillariophycidae</taxon>
        <taxon>Bacillariales</taxon>
        <taxon>Bacillariaceae</taxon>
        <taxon>Cylindrotheca</taxon>
    </lineage>
</organism>
<evidence type="ECO:0000313" key="4">
    <source>
        <dbReference type="Proteomes" id="UP001295423"/>
    </source>
</evidence>
<dbReference type="InterPro" id="IPR005025">
    <property type="entry name" value="FMN_Rdtase-like_dom"/>
</dbReference>
<dbReference type="SUPFAM" id="SSF52218">
    <property type="entry name" value="Flavoproteins"/>
    <property type="match status" value="1"/>
</dbReference>
<dbReference type="GO" id="GO:0010181">
    <property type="term" value="F:FMN binding"/>
    <property type="evidence" value="ECO:0007669"/>
    <property type="project" value="InterPro"/>
</dbReference>
<feature type="domain" description="Flavodoxin-like" evidence="2">
    <location>
        <begin position="4"/>
        <end position="190"/>
    </location>
</feature>
<evidence type="ECO:0000313" key="3">
    <source>
        <dbReference type="EMBL" id="CAJ1957620.1"/>
    </source>
</evidence>